<dbReference type="FunFam" id="3.40.50.2300:FF:000001">
    <property type="entry name" value="DNA-binding response regulator PhoB"/>
    <property type="match status" value="1"/>
</dbReference>
<accession>A0A512TSF7</accession>
<dbReference type="InterPro" id="IPR011006">
    <property type="entry name" value="CheY-like_superfamily"/>
</dbReference>
<evidence type="ECO:0000313" key="12">
    <source>
        <dbReference type="EMBL" id="GEQ23176.1"/>
    </source>
</evidence>
<evidence type="ECO:0000259" key="10">
    <source>
        <dbReference type="PROSITE" id="PS50110"/>
    </source>
</evidence>
<comment type="function">
    <text evidence="7">May play the central regulatory role in sporulation. It may be an element of the effector pathway responsible for the activation of sporulation genes in response to nutritional stress. Spo0A may act in concert with spo0H (a sigma factor) to control the expression of some genes that are critical to the sporulation process.</text>
</comment>
<keyword evidence="3" id="KW-0902">Two-component regulatory system</keyword>
<keyword evidence="6" id="KW-0804">Transcription</keyword>
<evidence type="ECO:0000256" key="6">
    <source>
        <dbReference type="ARBA" id="ARBA00023163"/>
    </source>
</evidence>
<dbReference type="Proteomes" id="UP000474042">
    <property type="component" value="Unassembled WGS sequence"/>
</dbReference>
<keyword evidence="2 8" id="KW-0597">Phosphoprotein</keyword>
<evidence type="ECO:0000256" key="2">
    <source>
        <dbReference type="ARBA" id="ARBA00022553"/>
    </source>
</evidence>
<reference evidence="13 15" key="2">
    <citation type="submission" date="2020-01" db="EMBL/GenBank/DDBJ databases">
        <title>Genome sequence of a 1,3-propanediol producer, Clostridium butyricum S3.</title>
        <authorList>
            <person name="Zhou J."/>
        </authorList>
    </citation>
    <scope>NUCLEOTIDE SEQUENCE [LARGE SCALE GENOMIC DNA]</scope>
    <source>
        <strain evidence="13 15">S3</strain>
    </source>
</reference>
<evidence type="ECO:0000256" key="7">
    <source>
        <dbReference type="ARBA" id="ARBA00024867"/>
    </source>
</evidence>
<evidence type="ECO:0000313" key="13">
    <source>
        <dbReference type="EMBL" id="NAS19433.1"/>
    </source>
</evidence>
<evidence type="ECO:0000256" key="4">
    <source>
        <dbReference type="ARBA" id="ARBA00023015"/>
    </source>
</evidence>
<dbReference type="GO" id="GO:0032993">
    <property type="term" value="C:protein-DNA complex"/>
    <property type="evidence" value="ECO:0007669"/>
    <property type="project" value="TreeGrafter"/>
</dbReference>
<dbReference type="AlphaFoldDB" id="A0A512TSF7"/>
<feature type="domain" description="OmpR/PhoB-type" evidence="11">
    <location>
        <begin position="132"/>
        <end position="230"/>
    </location>
</feature>
<feature type="DNA-binding region" description="OmpR/PhoB-type" evidence="9">
    <location>
        <begin position="132"/>
        <end position="230"/>
    </location>
</feature>
<dbReference type="Pfam" id="PF00072">
    <property type="entry name" value="Response_reg"/>
    <property type="match status" value="1"/>
</dbReference>
<dbReference type="GO" id="GO:0000976">
    <property type="term" value="F:transcription cis-regulatory region binding"/>
    <property type="evidence" value="ECO:0007669"/>
    <property type="project" value="TreeGrafter"/>
</dbReference>
<sequence length="235" mass="26876">MNGDFVKKTILVVDDEENVSGLLKLYLEAEGFTVQIAEDGLKALEFARNINPDLIILDIMLPFKDGWQVAQELRKDMDTPIIMLSAKGEESDKILGLNLGGDDYVTKPFSPGEITARVKAILRRTKPEVLESEILQFPELVIDFSKYEIIVNGVKIVSTPKEVELMWLLANNPGIVFTRERLLDKIWGYDYLGDSRTVDTHIKRLRRKIEKGQLYTYLHTVWGVGYKFEVIKNEN</sequence>
<dbReference type="CDD" id="cd00383">
    <property type="entry name" value="trans_reg_C"/>
    <property type="match status" value="1"/>
</dbReference>
<reference evidence="12 14" key="1">
    <citation type="submission" date="2019-07" db="EMBL/GenBank/DDBJ databases">
        <title>Whole genome shotgun sequence of Clostridium butyricum NBRC 3858.</title>
        <authorList>
            <person name="Hosoyama A."/>
            <person name="Uohara A."/>
            <person name="Ohji S."/>
            <person name="Ichikawa N."/>
        </authorList>
    </citation>
    <scope>NUCLEOTIDE SEQUENCE [LARGE SCALE GENOMIC DNA]</scope>
    <source>
        <strain evidence="12 14">NBRC 3858</strain>
    </source>
</reference>
<dbReference type="EMBL" id="WOFV02000074">
    <property type="protein sequence ID" value="NAS19433.1"/>
    <property type="molecule type" value="Genomic_DNA"/>
</dbReference>
<dbReference type="InterPro" id="IPR016032">
    <property type="entry name" value="Sig_transdc_resp-reg_C-effctor"/>
</dbReference>
<dbReference type="GO" id="GO:0005829">
    <property type="term" value="C:cytosol"/>
    <property type="evidence" value="ECO:0007669"/>
    <property type="project" value="TreeGrafter"/>
</dbReference>
<dbReference type="Gene3D" id="3.40.50.2300">
    <property type="match status" value="1"/>
</dbReference>
<evidence type="ECO:0000256" key="8">
    <source>
        <dbReference type="PROSITE-ProRule" id="PRU00169"/>
    </source>
</evidence>
<dbReference type="InterPro" id="IPR036388">
    <property type="entry name" value="WH-like_DNA-bd_sf"/>
</dbReference>
<dbReference type="Gene3D" id="1.10.10.10">
    <property type="entry name" value="Winged helix-like DNA-binding domain superfamily/Winged helix DNA-binding domain"/>
    <property type="match status" value="1"/>
</dbReference>
<evidence type="ECO:0000313" key="14">
    <source>
        <dbReference type="Proteomes" id="UP000321089"/>
    </source>
</evidence>
<evidence type="ECO:0000313" key="15">
    <source>
        <dbReference type="Proteomes" id="UP000474042"/>
    </source>
</evidence>
<dbReference type="SUPFAM" id="SSF52172">
    <property type="entry name" value="CheY-like"/>
    <property type="match status" value="1"/>
</dbReference>
<evidence type="ECO:0000259" key="11">
    <source>
        <dbReference type="PROSITE" id="PS51755"/>
    </source>
</evidence>
<dbReference type="InterPro" id="IPR001867">
    <property type="entry name" value="OmpR/PhoB-type_DNA-bd"/>
</dbReference>
<dbReference type="Gene3D" id="6.10.250.690">
    <property type="match status" value="1"/>
</dbReference>
<keyword evidence="5 9" id="KW-0238">DNA-binding</keyword>
<dbReference type="SMART" id="SM00862">
    <property type="entry name" value="Trans_reg_C"/>
    <property type="match status" value="1"/>
</dbReference>
<gene>
    <name evidence="12" type="ORF">CBU02nite_36820</name>
    <name evidence="13" type="ORF">GND98_016620</name>
</gene>
<dbReference type="InterPro" id="IPR001789">
    <property type="entry name" value="Sig_transdc_resp-reg_receiver"/>
</dbReference>
<organism evidence="12 14">
    <name type="scientific">Clostridium butyricum</name>
    <dbReference type="NCBI Taxonomy" id="1492"/>
    <lineage>
        <taxon>Bacteria</taxon>
        <taxon>Bacillati</taxon>
        <taxon>Bacillota</taxon>
        <taxon>Clostridia</taxon>
        <taxon>Eubacteriales</taxon>
        <taxon>Clostridiaceae</taxon>
        <taxon>Clostridium</taxon>
    </lineage>
</organism>
<protein>
    <recommendedName>
        <fullName evidence="1">Stage 0 sporulation protein A homolog</fullName>
    </recommendedName>
</protein>
<dbReference type="GO" id="GO:0000156">
    <property type="term" value="F:phosphorelay response regulator activity"/>
    <property type="evidence" value="ECO:0007669"/>
    <property type="project" value="TreeGrafter"/>
</dbReference>
<dbReference type="GO" id="GO:0006355">
    <property type="term" value="P:regulation of DNA-templated transcription"/>
    <property type="evidence" value="ECO:0007669"/>
    <property type="project" value="InterPro"/>
</dbReference>
<name>A0A512TSF7_CLOBU</name>
<evidence type="ECO:0000256" key="3">
    <source>
        <dbReference type="ARBA" id="ARBA00023012"/>
    </source>
</evidence>
<comment type="caution">
    <text evidence="12">The sequence shown here is derived from an EMBL/GenBank/DDBJ whole genome shotgun (WGS) entry which is preliminary data.</text>
</comment>
<dbReference type="EMBL" id="BKBC01000084">
    <property type="protein sequence ID" value="GEQ23176.1"/>
    <property type="molecule type" value="Genomic_DNA"/>
</dbReference>
<dbReference type="Pfam" id="PF00486">
    <property type="entry name" value="Trans_reg_C"/>
    <property type="match status" value="1"/>
</dbReference>
<dbReference type="PROSITE" id="PS51755">
    <property type="entry name" value="OMPR_PHOB"/>
    <property type="match status" value="1"/>
</dbReference>
<dbReference type="PANTHER" id="PTHR48111">
    <property type="entry name" value="REGULATOR OF RPOS"/>
    <property type="match status" value="1"/>
</dbReference>
<evidence type="ECO:0000256" key="9">
    <source>
        <dbReference type="PROSITE-ProRule" id="PRU01091"/>
    </source>
</evidence>
<dbReference type="PROSITE" id="PS50110">
    <property type="entry name" value="RESPONSE_REGULATORY"/>
    <property type="match status" value="1"/>
</dbReference>
<evidence type="ECO:0000256" key="5">
    <source>
        <dbReference type="ARBA" id="ARBA00023125"/>
    </source>
</evidence>
<dbReference type="InterPro" id="IPR039420">
    <property type="entry name" value="WalR-like"/>
</dbReference>
<evidence type="ECO:0000256" key="1">
    <source>
        <dbReference type="ARBA" id="ARBA00018672"/>
    </source>
</evidence>
<proteinExistence type="predicted"/>
<feature type="modified residue" description="4-aspartylphosphate" evidence="8">
    <location>
        <position position="58"/>
    </location>
</feature>
<feature type="domain" description="Response regulatory" evidence="10">
    <location>
        <begin position="9"/>
        <end position="122"/>
    </location>
</feature>
<dbReference type="FunFam" id="1.10.10.10:FF:000018">
    <property type="entry name" value="DNA-binding response regulator ResD"/>
    <property type="match status" value="1"/>
</dbReference>
<dbReference type="SMART" id="SM00448">
    <property type="entry name" value="REC"/>
    <property type="match status" value="1"/>
</dbReference>
<dbReference type="PANTHER" id="PTHR48111:SF1">
    <property type="entry name" value="TWO-COMPONENT RESPONSE REGULATOR ORR33"/>
    <property type="match status" value="1"/>
</dbReference>
<dbReference type="RefSeq" id="WP_146869249.1">
    <property type="nucleotide sequence ID" value="NZ_BKBC01000084.1"/>
</dbReference>
<keyword evidence="4" id="KW-0805">Transcription regulation</keyword>
<dbReference type="SUPFAM" id="SSF46894">
    <property type="entry name" value="C-terminal effector domain of the bipartite response regulators"/>
    <property type="match status" value="1"/>
</dbReference>
<dbReference type="Proteomes" id="UP000321089">
    <property type="component" value="Unassembled WGS sequence"/>
</dbReference>